<name>A0A3B0BSP3_9BACL</name>
<dbReference type="InterPro" id="IPR036514">
    <property type="entry name" value="SGNH_hydro_sf"/>
</dbReference>
<dbReference type="SUPFAM" id="SSF52266">
    <property type="entry name" value="SGNH hydrolase"/>
    <property type="match status" value="1"/>
</dbReference>
<comment type="caution">
    <text evidence="1">The sequence shown here is derived from an EMBL/GenBank/DDBJ whole genome shotgun (WGS) entry which is preliminary data.</text>
</comment>
<dbReference type="EMBL" id="RBAH01000022">
    <property type="protein sequence ID" value="RKN75860.1"/>
    <property type="molecule type" value="Genomic_DNA"/>
</dbReference>
<dbReference type="Proteomes" id="UP000282311">
    <property type="component" value="Unassembled WGS sequence"/>
</dbReference>
<dbReference type="OrthoDB" id="4021042at2"/>
<organism evidence="1 2">
    <name type="scientific">Paenibacillus ginsengarvi</name>
    <dbReference type="NCBI Taxonomy" id="400777"/>
    <lineage>
        <taxon>Bacteria</taxon>
        <taxon>Bacillati</taxon>
        <taxon>Bacillota</taxon>
        <taxon>Bacilli</taxon>
        <taxon>Bacillales</taxon>
        <taxon>Paenibacillaceae</taxon>
        <taxon>Paenibacillus</taxon>
    </lineage>
</organism>
<sequence>MQFPEDAERFRDALTAIVQTLKSKNPNLHLLYVSSRTYGGYALRNGSQEPWAYEGGFAYKWMIEQWEEGQTPGDPWVAWGPYLWANGATPRSDGLAWELEDYIPSDQMHPNASSTAKVSAMLSQFFKTDPTARSWYTTSGE</sequence>
<dbReference type="AlphaFoldDB" id="A0A3B0BSP3"/>
<evidence type="ECO:0000313" key="2">
    <source>
        <dbReference type="Proteomes" id="UP000282311"/>
    </source>
</evidence>
<protein>
    <submittedName>
        <fullName evidence="1">SGNH/GDSL hydrolase family protein</fullName>
    </submittedName>
</protein>
<evidence type="ECO:0000313" key="1">
    <source>
        <dbReference type="EMBL" id="RKN75860.1"/>
    </source>
</evidence>
<proteinExistence type="predicted"/>
<dbReference type="GO" id="GO:0016787">
    <property type="term" value="F:hydrolase activity"/>
    <property type="evidence" value="ECO:0007669"/>
    <property type="project" value="UniProtKB-KW"/>
</dbReference>
<dbReference type="Gene3D" id="3.40.50.1110">
    <property type="entry name" value="SGNH hydrolase"/>
    <property type="match status" value="1"/>
</dbReference>
<keyword evidence="1" id="KW-0378">Hydrolase</keyword>
<keyword evidence="2" id="KW-1185">Reference proteome</keyword>
<reference evidence="1 2" key="1">
    <citation type="journal article" date="2007" name="Int. J. Syst. Evol. Microbiol.">
        <title>Paenibacillus ginsengarvi sp. nov., isolated from soil from ginseng cultivation.</title>
        <authorList>
            <person name="Yoon M.H."/>
            <person name="Ten L.N."/>
            <person name="Im W.T."/>
        </authorList>
    </citation>
    <scope>NUCLEOTIDE SEQUENCE [LARGE SCALE GENOMIC DNA]</scope>
    <source>
        <strain evidence="1 2">KCTC 13059</strain>
    </source>
</reference>
<gene>
    <name evidence="1" type="ORF">D7M11_25485</name>
</gene>
<accession>A0A3B0BSP3</accession>